<dbReference type="OrthoDB" id="7822067at2"/>
<dbReference type="AlphaFoldDB" id="A0A1M4VHD2"/>
<protein>
    <recommendedName>
        <fullName evidence="1">Fibronectin type-III domain-containing protein</fullName>
    </recommendedName>
</protein>
<keyword evidence="3" id="KW-1185">Reference proteome</keyword>
<dbReference type="Proteomes" id="UP000184485">
    <property type="component" value="Unassembled WGS sequence"/>
</dbReference>
<dbReference type="SUPFAM" id="SSF49265">
    <property type="entry name" value="Fibronectin type III"/>
    <property type="match status" value="1"/>
</dbReference>
<dbReference type="CDD" id="cd00063">
    <property type="entry name" value="FN3"/>
    <property type="match status" value="1"/>
</dbReference>
<reference evidence="2 3" key="1">
    <citation type="submission" date="2016-11" db="EMBL/GenBank/DDBJ databases">
        <authorList>
            <person name="Jaros S."/>
            <person name="Januszkiewicz K."/>
            <person name="Wedrychowicz H."/>
        </authorList>
    </citation>
    <scope>NUCLEOTIDE SEQUENCE [LARGE SCALE GENOMIC DNA]</scope>
    <source>
        <strain evidence="2 3">DSM 19436</strain>
    </source>
</reference>
<dbReference type="InterPro" id="IPR036116">
    <property type="entry name" value="FN3_sf"/>
</dbReference>
<proteinExistence type="predicted"/>
<gene>
    <name evidence="2" type="ORF">SAMN02745157_0705</name>
</gene>
<dbReference type="InterPro" id="IPR003961">
    <property type="entry name" value="FN3_dom"/>
</dbReference>
<dbReference type="Gene3D" id="2.60.40.10">
    <property type="entry name" value="Immunoglobulins"/>
    <property type="match status" value="2"/>
</dbReference>
<evidence type="ECO:0000313" key="2">
    <source>
        <dbReference type="EMBL" id="SHE68379.1"/>
    </source>
</evidence>
<dbReference type="STRING" id="1122133.SAMN02745157_0705"/>
<organism evidence="2 3">
    <name type="scientific">Kaistia soli DSM 19436</name>
    <dbReference type="NCBI Taxonomy" id="1122133"/>
    <lineage>
        <taxon>Bacteria</taxon>
        <taxon>Pseudomonadati</taxon>
        <taxon>Pseudomonadota</taxon>
        <taxon>Alphaproteobacteria</taxon>
        <taxon>Hyphomicrobiales</taxon>
        <taxon>Kaistiaceae</taxon>
        <taxon>Kaistia</taxon>
    </lineage>
</organism>
<sequence>MPPALGFALFTLGAPLGLVNFVTIGFGATVLNALGAAALGIGASLVSSYLNKNSTPKAEDGKYNLKQNVPPLCRIYGRVKKGGDYVLLEEAGGFAYHIIVHAGHRVEAYVEHWLHDDLVTHDGAGIVTDPAHYYPYVGINDQLGYDVSTAYSQVVAAFPDIWTDDHRGDGLASIVMTCGSPSSEDLQTVYPNNMPVHTAVIDGALIYDPRDGVTRFSSNLALIRADHLRHPSGGAKLGMDDLYWPDWQTAANICDEWVTNREGGSVRRYHGGLWYRYSNDQVEVGRLIDQAAELVIYERPDGKIGVHAGHYVEPDIRLTANDIISHQFDANRRRASNVVAVRGRYTDPSQGFNTVDAAIYGIPYATDETERTRTFDNQVVQDHNHSARLQKITYIRANAPRVSFTAHYEAARNVPYRRFVRVHLPPTMVEAVVEITGRPKLSLVNLTYSFEGIVVPASLYDFDAATEEGVPGGSITPVAPGGTPVPTGFAVTIETAALSGGQQAAYALATWDHVSDILRYELTWQLTSGGAITSAVSASGEDEVRTSYLADGSEYEFRLRAWSPGGGKSDWTSYVIRTATADPTAPPVPAAVSSDDGAGSAVLHWTTPNSTNFASTLIYRNAVNDFATATLVDAIYSGPSLVRSYADAPAAGTYYYWLTSANFSGVESAAVATGATIVS</sequence>
<dbReference type="EMBL" id="FQUP01000001">
    <property type="protein sequence ID" value="SHE68379.1"/>
    <property type="molecule type" value="Genomic_DNA"/>
</dbReference>
<dbReference type="PROSITE" id="PS50853">
    <property type="entry name" value="FN3"/>
    <property type="match status" value="1"/>
</dbReference>
<name>A0A1M4VHD2_9HYPH</name>
<evidence type="ECO:0000313" key="3">
    <source>
        <dbReference type="Proteomes" id="UP000184485"/>
    </source>
</evidence>
<accession>A0A1M4VHD2</accession>
<feature type="domain" description="Fibronectin type-III" evidence="1">
    <location>
        <begin position="485"/>
        <end position="583"/>
    </location>
</feature>
<dbReference type="InterPro" id="IPR013783">
    <property type="entry name" value="Ig-like_fold"/>
</dbReference>
<evidence type="ECO:0000259" key="1">
    <source>
        <dbReference type="PROSITE" id="PS50853"/>
    </source>
</evidence>
<dbReference type="RefSeq" id="WP_073052687.1">
    <property type="nucleotide sequence ID" value="NZ_FQUP01000001.1"/>
</dbReference>